<keyword evidence="2" id="KW-1185">Reference proteome</keyword>
<protein>
    <submittedName>
        <fullName evidence="1">Uncharacterized protein</fullName>
    </submittedName>
</protein>
<organism evidence="1 2">
    <name type="scientific">Mycena pura</name>
    <dbReference type="NCBI Taxonomy" id="153505"/>
    <lineage>
        <taxon>Eukaryota</taxon>
        <taxon>Fungi</taxon>
        <taxon>Dikarya</taxon>
        <taxon>Basidiomycota</taxon>
        <taxon>Agaricomycotina</taxon>
        <taxon>Agaricomycetes</taxon>
        <taxon>Agaricomycetidae</taxon>
        <taxon>Agaricales</taxon>
        <taxon>Marasmiineae</taxon>
        <taxon>Mycenaceae</taxon>
        <taxon>Mycena</taxon>
    </lineage>
</organism>
<evidence type="ECO:0000313" key="1">
    <source>
        <dbReference type="EMBL" id="KAJ7217311.1"/>
    </source>
</evidence>
<gene>
    <name evidence="1" type="ORF">GGX14DRAFT_391114</name>
</gene>
<evidence type="ECO:0000313" key="2">
    <source>
        <dbReference type="Proteomes" id="UP001219525"/>
    </source>
</evidence>
<sequence length="227" mass="25156">MAPAVEYPNGKSRFETSIWKVFQPTPENQHLFDAAKALQGVGHRSVDFLTLLAESSGPNANHKKSFPGHTAQMYGVSTSFIESNVALFNIGLLVQAPNPVGLTVEKWAKVAWHLVIVIVIPSHDVKGRIGLGSPGKHFLIGDPNILSFHDKFDQITDILDKSTVGILRKLKAKNVWVNLPRPVRNGKGTCLQLACEWLIEVVEQAPGLHYNQEGEIESIDHFRRVQI</sequence>
<comment type="caution">
    <text evidence="1">The sequence shown here is derived from an EMBL/GenBank/DDBJ whole genome shotgun (WGS) entry which is preliminary data.</text>
</comment>
<accession>A0AAD6YIX7</accession>
<dbReference type="AlphaFoldDB" id="A0AAD6YIX7"/>
<name>A0AAD6YIX7_9AGAR</name>
<dbReference type="EMBL" id="JARJCW010000014">
    <property type="protein sequence ID" value="KAJ7217311.1"/>
    <property type="molecule type" value="Genomic_DNA"/>
</dbReference>
<proteinExistence type="predicted"/>
<reference evidence="1" key="1">
    <citation type="submission" date="2023-03" db="EMBL/GenBank/DDBJ databases">
        <title>Massive genome expansion in bonnet fungi (Mycena s.s.) driven by repeated elements and novel gene families across ecological guilds.</title>
        <authorList>
            <consortium name="Lawrence Berkeley National Laboratory"/>
            <person name="Harder C.B."/>
            <person name="Miyauchi S."/>
            <person name="Viragh M."/>
            <person name="Kuo A."/>
            <person name="Thoen E."/>
            <person name="Andreopoulos B."/>
            <person name="Lu D."/>
            <person name="Skrede I."/>
            <person name="Drula E."/>
            <person name="Henrissat B."/>
            <person name="Morin E."/>
            <person name="Kohler A."/>
            <person name="Barry K."/>
            <person name="LaButti K."/>
            <person name="Morin E."/>
            <person name="Salamov A."/>
            <person name="Lipzen A."/>
            <person name="Mereny Z."/>
            <person name="Hegedus B."/>
            <person name="Baldrian P."/>
            <person name="Stursova M."/>
            <person name="Weitz H."/>
            <person name="Taylor A."/>
            <person name="Grigoriev I.V."/>
            <person name="Nagy L.G."/>
            <person name="Martin F."/>
            <person name="Kauserud H."/>
        </authorList>
    </citation>
    <scope>NUCLEOTIDE SEQUENCE</scope>
    <source>
        <strain evidence="1">9144</strain>
    </source>
</reference>
<dbReference type="Proteomes" id="UP001219525">
    <property type="component" value="Unassembled WGS sequence"/>
</dbReference>